<accession>A0A7X0J8U8</accession>
<evidence type="ECO:0008006" key="3">
    <source>
        <dbReference type="Google" id="ProtNLM"/>
    </source>
</evidence>
<dbReference type="AlphaFoldDB" id="A0A7X0J8U8"/>
<name>A0A7X0J8U8_9SPHI</name>
<dbReference type="SUPFAM" id="SSF50156">
    <property type="entry name" value="PDZ domain-like"/>
    <property type="match status" value="1"/>
</dbReference>
<dbReference type="EMBL" id="JACHCC010000012">
    <property type="protein sequence ID" value="MBB6502032.1"/>
    <property type="molecule type" value="Genomic_DNA"/>
</dbReference>
<organism evidence="1 2">
    <name type="scientific">Pedobacter cryoconitis</name>
    <dbReference type="NCBI Taxonomy" id="188932"/>
    <lineage>
        <taxon>Bacteria</taxon>
        <taxon>Pseudomonadati</taxon>
        <taxon>Bacteroidota</taxon>
        <taxon>Sphingobacteriia</taxon>
        <taxon>Sphingobacteriales</taxon>
        <taxon>Sphingobacteriaceae</taxon>
        <taxon>Pedobacter</taxon>
    </lineage>
</organism>
<dbReference type="Gene3D" id="1.10.390.10">
    <property type="entry name" value="Neutral Protease Domain 2"/>
    <property type="match status" value="1"/>
</dbReference>
<dbReference type="InterPro" id="IPR027268">
    <property type="entry name" value="Peptidase_M4/M1_CTD_sf"/>
</dbReference>
<evidence type="ECO:0000313" key="1">
    <source>
        <dbReference type="EMBL" id="MBB6502032.1"/>
    </source>
</evidence>
<dbReference type="RefSeq" id="WP_184628306.1">
    <property type="nucleotide sequence ID" value="NZ_JACHCC010000012.1"/>
</dbReference>
<gene>
    <name evidence="1" type="ORF">HDF25_004209</name>
</gene>
<evidence type="ECO:0000313" key="2">
    <source>
        <dbReference type="Proteomes" id="UP000521017"/>
    </source>
</evidence>
<dbReference type="InterPro" id="IPR036034">
    <property type="entry name" value="PDZ_sf"/>
</dbReference>
<protein>
    <recommendedName>
        <fullName evidence="3">Metalloprotease with PDZ domain</fullName>
    </recommendedName>
</protein>
<proteinExistence type="predicted"/>
<comment type="caution">
    <text evidence="1">The sequence shown here is derived from an EMBL/GenBank/DDBJ whole genome shotgun (WGS) entry which is preliminary data.</text>
</comment>
<sequence>MIFLRSTVVFFLLLGMMLKSYSQSAQISLKFRYGNEVNPIGIDVKYTLSTDFSNSTERLVFLYDKMYPLQRSSDTVSNLQVRDRLGLFPLKLQASDKLNSSGFLKWSALRAQDGPVTVSYFVPLAPRIALRSGPVKDLQAAGDGMSGAIGSFLLFPDQSKKINITLHWILNNGQEAVCSQGFGKNISFQTSLDDLFEIQFLAGSLYANANNKITTGFNMYGLGKEVNNELSTSADWYSKAYKTIRDSLNGSPTAPFYYFFRSYNGSPMSSGRASYGSFMVYLPKKMSINDEDIKILSAHEMIHVFVSDLVDPDDLTDWYVEGIADYLSVKLLYDGHLIDEKKYLEVINDHAAVYYTNKLRNIPNQKIPEIMWSGTNAWTTPYSRGAMYFADLEGKLKQHKAKLAVLSLVNILDAMKKRGEKITSDSWANLLEKEVGTWALADYKNMLSGKLLIPADNAFGERFERKPVKASFFDLGFDYPKSIKAGEHIKNLRANSPAAKAGLKAGDIINNDVDLLPLYKSYSKSLTIAVRRNGKIIPITYHPRSTSASAYKWTAINQVTQ</sequence>
<dbReference type="Proteomes" id="UP000521017">
    <property type="component" value="Unassembled WGS sequence"/>
</dbReference>
<reference evidence="1 2" key="1">
    <citation type="submission" date="2020-08" db="EMBL/GenBank/DDBJ databases">
        <title>Genomic Encyclopedia of Type Strains, Phase IV (KMG-V): Genome sequencing to study the core and pangenomes of soil and plant-associated prokaryotes.</title>
        <authorList>
            <person name="Whitman W."/>
        </authorList>
    </citation>
    <scope>NUCLEOTIDE SEQUENCE [LARGE SCALE GENOMIC DNA]</scope>
    <source>
        <strain evidence="1 2">M2T3</strain>
    </source>
</reference>